<evidence type="ECO:0000256" key="4">
    <source>
        <dbReference type="ARBA" id="ARBA00023136"/>
    </source>
</evidence>
<dbReference type="Proteomes" id="UP000001362">
    <property type="component" value="Chromosome"/>
</dbReference>
<dbReference type="InterPro" id="IPR051533">
    <property type="entry name" value="WaaL-like"/>
</dbReference>
<evidence type="ECO:0000256" key="5">
    <source>
        <dbReference type="SAM" id="Phobius"/>
    </source>
</evidence>
<feature type="transmembrane region" description="Helical" evidence="5">
    <location>
        <begin position="182"/>
        <end position="201"/>
    </location>
</feature>
<protein>
    <submittedName>
        <fullName evidence="7">O-antigen polymerase family protein</fullName>
    </submittedName>
</protein>
<dbReference type="InterPro" id="IPR007016">
    <property type="entry name" value="O-antigen_ligase-rel_domated"/>
</dbReference>
<feature type="transmembrane region" description="Helical" evidence="5">
    <location>
        <begin position="65"/>
        <end position="85"/>
    </location>
</feature>
<proteinExistence type="predicted"/>
<keyword evidence="8" id="KW-1185">Reference proteome</keyword>
<feature type="transmembrane region" description="Helical" evidence="5">
    <location>
        <begin position="327"/>
        <end position="350"/>
    </location>
</feature>
<comment type="subcellular location">
    <subcellularLocation>
        <location evidence="1">Membrane</location>
        <topology evidence="1">Multi-pass membrane protein</topology>
    </subcellularLocation>
</comment>
<feature type="transmembrane region" description="Helical" evidence="5">
    <location>
        <begin position="20"/>
        <end position="53"/>
    </location>
</feature>
<evidence type="ECO:0000313" key="8">
    <source>
        <dbReference type="Proteomes" id="UP000001362"/>
    </source>
</evidence>
<dbReference type="PaxDb" id="243159-AFE_0232"/>
<feature type="transmembrane region" description="Helical" evidence="5">
    <location>
        <begin position="121"/>
        <end position="144"/>
    </location>
</feature>
<feature type="domain" description="O-antigen ligase-related" evidence="6">
    <location>
        <begin position="191"/>
        <end position="343"/>
    </location>
</feature>
<dbReference type="EMBL" id="CP001219">
    <property type="protein sequence ID" value="ACK80436.1"/>
    <property type="molecule type" value="Genomic_DNA"/>
</dbReference>
<dbReference type="PANTHER" id="PTHR37422:SF13">
    <property type="entry name" value="LIPOPOLYSACCHARIDE BIOSYNTHESIS PROTEIN PA4999-RELATED"/>
    <property type="match status" value="1"/>
</dbReference>
<dbReference type="PANTHER" id="PTHR37422">
    <property type="entry name" value="TEICHURONIC ACID BIOSYNTHESIS PROTEIN TUAE"/>
    <property type="match status" value="1"/>
</dbReference>
<dbReference type="Pfam" id="PF04932">
    <property type="entry name" value="Wzy_C"/>
    <property type="match status" value="1"/>
</dbReference>
<name>B7J3X6_ACIF2</name>
<evidence type="ECO:0000256" key="1">
    <source>
        <dbReference type="ARBA" id="ARBA00004141"/>
    </source>
</evidence>
<evidence type="ECO:0000256" key="2">
    <source>
        <dbReference type="ARBA" id="ARBA00022692"/>
    </source>
</evidence>
<feature type="transmembrane region" description="Helical" evidence="5">
    <location>
        <begin position="362"/>
        <end position="386"/>
    </location>
</feature>
<reference evidence="7 8" key="1">
    <citation type="journal article" date="2008" name="BMC Genomics">
        <title>Acidithiobacillus ferrooxidans metabolism: from genome sequence to industrial applications.</title>
        <authorList>
            <person name="Valdes J."/>
            <person name="Pedroso I."/>
            <person name="Quatrini R."/>
            <person name="Dodson R.J."/>
            <person name="Tettelin H."/>
            <person name="Blake R.II."/>
            <person name="Eisen J.A."/>
            <person name="Holmes D.S."/>
        </authorList>
    </citation>
    <scope>NUCLEOTIDE SEQUENCE [LARGE SCALE GENOMIC DNA]</scope>
    <source>
        <strain evidence="8">ATCC 23270 / DSM 14882 / CIP 104768 / NCIMB 8455</strain>
    </source>
</reference>
<sequence length="417" mass="46753">MNINRADATLMKALLQKTMFLFFCLPIFFFPLSTAAAGISGGIFVLLYIMSGYWKNLGQIPTRPWFIPLTLLILWTLLGTIWSRANPHDTWIAISRLGYFFFAYAGTTLPWNRSRFRMIPGLFLAGLILNWIVGLCQWLGIWKWSPLIPRLGPVGYANHIFLSMTLTMALLWIAYDMRDRVLLPRWANAILAVAFLLQLGMGAGRTGQLLFVILMPLAVWVLFRGQWRYWALGGIALTIIGMGMSPIVQHRVQEGLQNLQVVSKGDYDTSWGLRVLMAQGALYMGFQHPILGVGTGNYANEMAQLQKNHILPELPSPLIMSQPQNSYLLELAMLGIPGLLLLVWFLWAVTAPAWRLKAVPEGWFVLIYMAVFIAGSFSDTLIWGYANVFSLAILTALPIPLAQDGLHGATTTDNRFA</sequence>
<feature type="transmembrane region" description="Helical" evidence="5">
    <location>
        <begin position="156"/>
        <end position="175"/>
    </location>
</feature>
<dbReference type="eggNOG" id="COG3307">
    <property type="taxonomic scope" value="Bacteria"/>
</dbReference>
<keyword evidence="3 5" id="KW-1133">Transmembrane helix</keyword>
<dbReference type="KEGG" id="afr:AFE_0232"/>
<dbReference type="AlphaFoldDB" id="B7J3X6"/>
<feature type="transmembrane region" description="Helical" evidence="5">
    <location>
        <begin position="207"/>
        <end position="223"/>
    </location>
</feature>
<dbReference type="HOGENOM" id="CLU_682614_0_0_6"/>
<accession>B7J3X6</accession>
<gene>
    <name evidence="7" type="ordered locus">AFE_0232</name>
</gene>
<evidence type="ECO:0000313" key="7">
    <source>
        <dbReference type="EMBL" id="ACK80436.1"/>
    </source>
</evidence>
<organism evidence="7 8">
    <name type="scientific">Acidithiobacillus ferrooxidans (strain ATCC 23270 / DSM 14882 / CIP 104768 / NCIMB 8455)</name>
    <name type="common">Ferrobacillus ferrooxidans (strain ATCC 23270)</name>
    <dbReference type="NCBI Taxonomy" id="243159"/>
    <lineage>
        <taxon>Bacteria</taxon>
        <taxon>Pseudomonadati</taxon>
        <taxon>Pseudomonadota</taxon>
        <taxon>Acidithiobacillia</taxon>
        <taxon>Acidithiobacillales</taxon>
        <taxon>Acidithiobacillaceae</taxon>
        <taxon>Acidithiobacillus</taxon>
    </lineage>
</organism>
<dbReference type="GO" id="GO:0016020">
    <property type="term" value="C:membrane"/>
    <property type="evidence" value="ECO:0007669"/>
    <property type="project" value="UniProtKB-SubCell"/>
</dbReference>
<dbReference type="STRING" id="243159.AFE_0232"/>
<feature type="transmembrane region" description="Helical" evidence="5">
    <location>
        <begin position="230"/>
        <end position="248"/>
    </location>
</feature>
<keyword evidence="2 5" id="KW-0812">Transmembrane</keyword>
<evidence type="ECO:0000256" key="3">
    <source>
        <dbReference type="ARBA" id="ARBA00022989"/>
    </source>
</evidence>
<evidence type="ECO:0000259" key="6">
    <source>
        <dbReference type="Pfam" id="PF04932"/>
    </source>
</evidence>
<keyword evidence="4 5" id="KW-0472">Membrane</keyword>